<dbReference type="EMBL" id="LXQA010575396">
    <property type="protein sequence ID" value="MCI60103.1"/>
    <property type="molecule type" value="Genomic_DNA"/>
</dbReference>
<evidence type="ECO:0000313" key="1">
    <source>
        <dbReference type="EMBL" id="MCI60103.1"/>
    </source>
</evidence>
<dbReference type="Proteomes" id="UP000265520">
    <property type="component" value="Unassembled WGS sequence"/>
</dbReference>
<dbReference type="AlphaFoldDB" id="A0A392TG25"/>
<keyword evidence="2" id="KW-1185">Reference proteome</keyword>
<protein>
    <submittedName>
        <fullName evidence="1">Uncharacterized protein</fullName>
    </submittedName>
</protein>
<comment type="caution">
    <text evidence="1">The sequence shown here is derived from an EMBL/GenBank/DDBJ whole genome shotgun (WGS) entry which is preliminary data.</text>
</comment>
<reference evidence="1 2" key="1">
    <citation type="journal article" date="2018" name="Front. Plant Sci.">
        <title>Red Clover (Trifolium pratense) and Zigzag Clover (T. medium) - A Picture of Genomic Similarities and Differences.</title>
        <authorList>
            <person name="Dluhosova J."/>
            <person name="Istvanek J."/>
            <person name="Nedelnik J."/>
            <person name="Repkova J."/>
        </authorList>
    </citation>
    <scope>NUCLEOTIDE SEQUENCE [LARGE SCALE GENOMIC DNA]</scope>
    <source>
        <strain evidence="2">cv. 10/8</strain>
        <tissue evidence="1">Leaf</tissue>
    </source>
</reference>
<sequence length="29" mass="3174">ILLKLLSGGSNLLELLDSAVHITWLARIN</sequence>
<name>A0A392TG25_9FABA</name>
<accession>A0A392TG25</accession>
<evidence type="ECO:0000313" key="2">
    <source>
        <dbReference type="Proteomes" id="UP000265520"/>
    </source>
</evidence>
<proteinExistence type="predicted"/>
<feature type="non-terminal residue" evidence="1">
    <location>
        <position position="1"/>
    </location>
</feature>
<organism evidence="1 2">
    <name type="scientific">Trifolium medium</name>
    <dbReference type="NCBI Taxonomy" id="97028"/>
    <lineage>
        <taxon>Eukaryota</taxon>
        <taxon>Viridiplantae</taxon>
        <taxon>Streptophyta</taxon>
        <taxon>Embryophyta</taxon>
        <taxon>Tracheophyta</taxon>
        <taxon>Spermatophyta</taxon>
        <taxon>Magnoliopsida</taxon>
        <taxon>eudicotyledons</taxon>
        <taxon>Gunneridae</taxon>
        <taxon>Pentapetalae</taxon>
        <taxon>rosids</taxon>
        <taxon>fabids</taxon>
        <taxon>Fabales</taxon>
        <taxon>Fabaceae</taxon>
        <taxon>Papilionoideae</taxon>
        <taxon>50 kb inversion clade</taxon>
        <taxon>NPAAA clade</taxon>
        <taxon>Hologalegina</taxon>
        <taxon>IRL clade</taxon>
        <taxon>Trifolieae</taxon>
        <taxon>Trifolium</taxon>
    </lineage>
</organism>